<evidence type="ECO:0000256" key="3">
    <source>
        <dbReference type="ARBA" id="ARBA00022670"/>
    </source>
</evidence>
<dbReference type="Pfam" id="PF00413">
    <property type="entry name" value="Peptidase_M10"/>
    <property type="match status" value="1"/>
</dbReference>
<dbReference type="InterPro" id="IPR011049">
    <property type="entry name" value="Serralysin-like_metalloprot_C"/>
</dbReference>
<evidence type="ECO:0000256" key="5">
    <source>
        <dbReference type="ARBA" id="ARBA00022737"/>
    </source>
</evidence>
<dbReference type="InterPro" id="IPR001818">
    <property type="entry name" value="Pept_M10_metallopeptidase"/>
</dbReference>
<dbReference type="GO" id="GO:0005615">
    <property type="term" value="C:extracellular space"/>
    <property type="evidence" value="ECO:0007669"/>
    <property type="project" value="InterPro"/>
</dbReference>
<proteinExistence type="predicted"/>
<keyword evidence="2" id="KW-0964">Secreted</keyword>
<dbReference type="SUPFAM" id="SSF51120">
    <property type="entry name" value="beta-Roll"/>
    <property type="match status" value="1"/>
</dbReference>
<dbReference type="InterPro" id="IPR034033">
    <property type="entry name" value="Serralysin-like"/>
</dbReference>
<dbReference type="RefSeq" id="WP_098740104.1">
    <property type="nucleotide sequence ID" value="NZ_PDKW01000043.1"/>
</dbReference>
<keyword evidence="6" id="KW-0378">Hydrolase</keyword>
<evidence type="ECO:0000256" key="7">
    <source>
        <dbReference type="ARBA" id="ARBA00022833"/>
    </source>
</evidence>
<protein>
    <submittedName>
        <fullName evidence="10">Protease</fullName>
    </submittedName>
</protein>
<evidence type="ECO:0000256" key="2">
    <source>
        <dbReference type="ARBA" id="ARBA00022525"/>
    </source>
</evidence>
<dbReference type="GO" id="GO:0008270">
    <property type="term" value="F:zinc ion binding"/>
    <property type="evidence" value="ECO:0007669"/>
    <property type="project" value="InterPro"/>
</dbReference>
<evidence type="ECO:0000313" key="11">
    <source>
        <dbReference type="Proteomes" id="UP000225379"/>
    </source>
</evidence>
<dbReference type="GO" id="GO:0005509">
    <property type="term" value="F:calcium ion binding"/>
    <property type="evidence" value="ECO:0007669"/>
    <property type="project" value="InterPro"/>
</dbReference>
<dbReference type="Gene3D" id="3.40.390.10">
    <property type="entry name" value="Collagenase (Catalytic Domain)"/>
    <property type="match status" value="1"/>
</dbReference>
<comment type="caution">
    <text evidence="10">The sequence shown here is derived from an EMBL/GenBank/DDBJ whole genome shotgun (WGS) entry which is preliminary data.</text>
</comment>
<keyword evidence="11" id="KW-1185">Reference proteome</keyword>
<dbReference type="Gene3D" id="2.150.10.10">
    <property type="entry name" value="Serralysin-like metalloprotease, C-terminal"/>
    <property type="match status" value="1"/>
</dbReference>
<keyword evidence="8" id="KW-0482">Metalloprotease</keyword>
<evidence type="ECO:0000256" key="6">
    <source>
        <dbReference type="ARBA" id="ARBA00022801"/>
    </source>
</evidence>
<dbReference type="InterPro" id="IPR013858">
    <property type="entry name" value="Peptidase_M10B_C"/>
</dbReference>
<dbReference type="Pfam" id="PF08548">
    <property type="entry name" value="Peptidase_M10_C"/>
    <property type="match status" value="1"/>
</dbReference>
<dbReference type="GO" id="GO:0006508">
    <property type="term" value="P:proteolysis"/>
    <property type="evidence" value="ECO:0007669"/>
    <property type="project" value="UniProtKB-KW"/>
</dbReference>
<dbReference type="AlphaFoldDB" id="A0A2B8B9X3"/>
<accession>A0A2B8B9X3</accession>
<evidence type="ECO:0000256" key="1">
    <source>
        <dbReference type="ARBA" id="ARBA00004613"/>
    </source>
</evidence>
<keyword evidence="5" id="KW-0677">Repeat</keyword>
<sequence length="526" mass="54235">MSQPAPSDTVATLLASGTPHWGANGTVLDGGSVGAAATVTYGFLTSSRQVSATDATGFAAMNTAQRAAVRQALAAWSAVANVTFVEISDAASAAVAFGTNRQRGQSAAYAYYPSTGIQGGQVFLANDSAGNTNPTSGSYSYMTVIHEIGHALGLKHPGNYNAGTDDGTEGPYLPAATDNYAFSIMSYNENAALPSGSYLTGPSLFDIAAIQYLYGANMATGAGDTGYALNTGSFTTLWDPTGHNSLNGAAQTADLSLDLRSGQFSSAGGTTFLALAYGTRVQLATGGSGNDSFTVNDLGNVLDGGAGTDTVVFSGRRAQYRVQQLDAGRYIVSGADGNDLLTNIDYLRFADGSTALASMVSGSFDALRYVASNSDLIAALGTNAAAATQHLIGAGVYEGRSLTGFDPYNYLAGYGDLLNSFGSDVAAATRHYIEAGNREGRSSTLFDTLSYEASNPDLIAAFGDNREAVELHYIVSGRLEGRSLTRFNATAYLAANPDVRTAVGGNLTAAKQHYVSHGYAEGRALA</sequence>
<dbReference type="Proteomes" id="UP000225379">
    <property type="component" value="Unassembled WGS sequence"/>
</dbReference>
<keyword evidence="7" id="KW-0862">Zinc</keyword>
<evidence type="ECO:0000256" key="4">
    <source>
        <dbReference type="ARBA" id="ARBA00022723"/>
    </source>
</evidence>
<organism evidence="10 11">
    <name type="scientific">Azospirillum palustre</name>
    <dbReference type="NCBI Taxonomy" id="2044885"/>
    <lineage>
        <taxon>Bacteria</taxon>
        <taxon>Pseudomonadati</taxon>
        <taxon>Pseudomonadota</taxon>
        <taxon>Alphaproteobacteria</taxon>
        <taxon>Rhodospirillales</taxon>
        <taxon>Azospirillaceae</taxon>
        <taxon>Azospirillum</taxon>
    </lineage>
</organism>
<dbReference type="InterPro" id="IPR024079">
    <property type="entry name" value="MetalloPept_cat_dom_sf"/>
</dbReference>
<dbReference type="SUPFAM" id="SSF55486">
    <property type="entry name" value="Metalloproteases ('zincins'), catalytic domain"/>
    <property type="match status" value="1"/>
</dbReference>
<feature type="domain" description="Peptidase metallopeptidase" evidence="9">
    <location>
        <begin position="25"/>
        <end position="202"/>
    </location>
</feature>
<dbReference type="EMBL" id="PDKW01000043">
    <property type="protein sequence ID" value="PGH54057.1"/>
    <property type="molecule type" value="Genomic_DNA"/>
</dbReference>
<keyword evidence="3 10" id="KW-0645">Protease</keyword>
<gene>
    <name evidence="10" type="ORF">CRT60_29970</name>
</gene>
<comment type="subcellular location">
    <subcellularLocation>
        <location evidence="1">Secreted</location>
    </subcellularLocation>
</comment>
<dbReference type="PANTHER" id="PTHR10201:SF323">
    <property type="entry name" value="MATRIX METALLOPROTEINASE-21"/>
    <property type="match status" value="1"/>
</dbReference>
<dbReference type="GO" id="GO:0031012">
    <property type="term" value="C:extracellular matrix"/>
    <property type="evidence" value="ECO:0007669"/>
    <property type="project" value="InterPro"/>
</dbReference>
<evidence type="ECO:0000256" key="8">
    <source>
        <dbReference type="ARBA" id="ARBA00023049"/>
    </source>
</evidence>
<keyword evidence="4" id="KW-0479">Metal-binding</keyword>
<dbReference type="InterPro" id="IPR006026">
    <property type="entry name" value="Peptidase_Metallo"/>
</dbReference>
<dbReference type="CDD" id="cd04277">
    <property type="entry name" value="ZnMc_serralysin_like"/>
    <property type="match status" value="1"/>
</dbReference>
<dbReference type="GO" id="GO:0004222">
    <property type="term" value="F:metalloendopeptidase activity"/>
    <property type="evidence" value="ECO:0007669"/>
    <property type="project" value="InterPro"/>
</dbReference>
<evidence type="ECO:0000259" key="9">
    <source>
        <dbReference type="SMART" id="SM00235"/>
    </source>
</evidence>
<name>A0A2B8B9X3_9PROT</name>
<dbReference type="PANTHER" id="PTHR10201">
    <property type="entry name" value="MATRIX METALLOPROTEINASE"/>
    <property type="match status" value="1"/>
</dbReference>
<reference evidence="11" key="1">
    <citation type="submission" date="2017-10" db="EMBL/GenBank/DDBJ databases">
        <authorList>
            <person name="Kravchenko I.K."/>
            <person name="Grouzdev D.S."/>
        </authorList>
    </citation>
    <scope>NUCLEOTIDE SEQUENCE [LARGE SCALE GENOMIC DNA]</scope>
    <source>
        <strain evidence="11">B2</strain>
    </source>
</reference>
<dbReference type="SMART" id="SM00235">
    <property type="entry name" value="ZnMc"/>
    <property type="match status" value="1"/>
</dbReference>
<evidence type="ECO:0000313" key="10">
    <source>
        <dbReference type="EMBL" id="PGH54057.1"/>
    </source>
</evidence>
<dbReference type="OrthoDB" id="223957at2"/>